<accession>A0A9P8PAM4</accession>
<reference evidence="7" key="1">
    <citation type="journal article" date="2021" name="Open Biol.">
        <title>Shared evolutionary footprints suggest mitochondrial oxidative damage underlies multiple complex I losses in fungi.</title>
        <authorList>
            <person name="Schikora-Tamarit M.A."/>
            <person name="Marcet-Houben M."/>
            <person name="Nosek J."/>
            <person name="Gabaldon T."/>
        </authorList>
    </citation>
    <scope>NUCLEOTIDE SEQUENCE</scope>
    <source>
        <strain evidence="7">CBS6075</strain>
    </source>
</reference>
<reference evidence="7" key="2">
    <citation type="submission" date="2021-01" db="EMBL/GenBank/DDBJ databases">
        <authorList>
            <person name="Schikora-Tamarit M.A."/>
        </authorList>
    </citation>
    <scope>NUCLEOTIDE SEQUENCE</scope>
    <source>
        <strain evidence="7">CBS6075</strain>
    </source>
</reference>
<evidence type="ECO:0000313" key="8">
    <source>
        <dbReference type="Proteomes" id="UP000769157"/>
    </source>
</evidence>
<dbReference type="InterPro" id="IPR036890">
    <property type="entry name" value="HATPase_C_sf"/>
</dbReference>
<feature type="domain" description="DNA mismatch repair protein S5" evidence="6">
    <location>
        <begin position="217"/>
        <end position="339"/>
    </location>
</feature>
<dbReference type="FunFam" id="3.30.565.10:FF:000109">
    <property type="entry name" value="Related to MLH1-DNA mismatch repair protein"/>
    <property type="match status" value="1"/>
</dbReference>
<dbReference type="Pfam" id="PF13589">
    <property type="entry name" value="HATPase_c_3"/>
    <property type="match status" value="1"/>
</dbReference>
<dbReference type="Pfam" id="PF16413">
    <property type="entry name" value="Mlh1_C"/>
    <property type="match status" value="1"/>
</dbReference>
<keyword evidence="4" id="KW-0234">DNA repair</keyword>
<dbReference type="NCBIfam" id="TIGR00585">
    <property type="entry name" value="mutl"/>
    <property type="match status" value="1"/>
</dbReference>
<dbReference type="PANTHER" id="PTHR10073">
    <property type="entry name" value="DNA MISMATCH REPAIR PROTEIN MLH, PMS, MUTL"/>
    <property type="match status" value="1"/>
</dbReference>
<comment type="subcellular location">
    <subcellularLocation>
        <location evidence="1">Nucleus</location>
    </subcellularLocation>
</comment>
<dbReference type="CDD" id="cd16926">
    <property type="entry name" value="HATPase_MutL-MLH-PMS-like"/>
    <property type="match status" value="1"/>
</dbReference>
<evidence type="ECO:0000313" key="7">
    <source>
        <dbReference type="EMBL" id="KAH3667974.1"/>
    </source>
</evidence>
<comment type="caution">
    <text evidence="7">The sequence shown here is derived from an EMBL/GenBank/DDBJ whole genome shotgun (WGS) entry which is preliminary data.</text>
</comment>
<dbReference type="InterPro" id="IPR013507">
    <property type="entry name" value="DNA_mismatch_S5_2-like"/>
</dbReference>
<evidence type="ECO:0000256" key="5">
    <source>
        <dbReference type="ARBA" id="ARBA00023242"/>
    </source>
</evidence>
<dbReference type="InterPro" id="IPR020568">
    <property type="entry name" value="Ribosomal_Su5_D2-typ_SF"/>
</dbReference>
<dbReference type="InterPro" id="IPR032189">
    <property type="entry name" value="Mlh1_C"/>
</dbReference>
<dbReference type="Pfam" id="PF01119">
    <property type="entry name" value="DNA_mis_repair"/>
    <property type="match status" value="1"/>
</dbReference>
<organism evidence="7 8">
    <name type="scientific">Ogataea philodendri</name>
    <dbReference type="NCBI Taxonomy" id="1378263"/>
    <lineage>
        <taxon>Eukaryota</taxon>
        <taxon>Fungi</taxon>
        <taxon>Dikarya</taxon>
        <taxon>Ascomycota</taxon>
        <taxon>Saccharomycotina</taxon>
        <taxon>Pichiomycetes</taxon>
        <taxon>Pichiales</taxon>
        <taxon>Pichiaceae</taxon>
        <taxon>Ogataea</taxon>
    </lineage>
</organism>
<dbReference type="GO" id="GO:0061982">
    <property type="term" value="P:meiosis I cell cycle process"/>
    <property type="evidence" value="ECO:0007669"/>
    <property type="project" value="UniProtKB-ARBA"/>
</dbReference>
<evidence type="ECO:0000256" key="4">
    <source>
        <dbReference type="ARBA" id="ARBA00023204"/>
    </source>
</evidence>
<dbReference type="Gene3D" id="3.30.230.10">
    <property type="match status" value="1"/>
</dbReference>
<dbReference type="CDD" id="cd03483">
    <property type="entry name" value="MutL_Trans_MLH1"/>
    <property type="match status" value="1"/>
</dbReference>
<dbReference type="AlphaFoldDB" id="A0A9P8PAM4"/>
<dbReference type="InterPro" id="IPR014721">
    <property type="entry name" value="Ribsml_uS5_D2-typ_fold_subgr"/>
</dbReference>
<dbReference type="SUPFAM" id="SSF55874">
    <property type="entry name" value="ATPase domain of HSP90 chaperone/DNA topoisomerase II/histidine kinase"/>
    <property type="match status" value="1"/>
</dbReference>
<keyword evidence="3" id="KW-0227">DNA damage</keyword>
<dbReference type="InterPro" id="IPR014762">
    <property type="entry name" value="DNA_mismatch_repair_CS"/>
</dbReference>
<dbReference type="PROSITE" id="PS00058">
    <property type="entry name" value="DNA_MISMATCH_REPAIR_1"/>
    <property type="match status" value="1"/>
</dbReference>
<dbReference type="GeneID" id="70233695"/>
<keyword evidence="8" id="KW-1185">Reference proteome</keyword>
<comment type="similarity">
    <text evidence="2">Belongs to the DNA mismatch repair MutL/HexB family.</text>
</comment>
<gene>
    <name evidence="7" type="ORF">OGAPHI_001728</name>
</gene>
<evidence type="ECO:0000256" key="1">
    <source>
        <dbReference type="ARBA" id="ARBA00004123"/>
    </source>
</evidence>
<keyword evidence="5" id="KW-0539">Nucleus</keyword>
<dbReference type="Gene3D" id="3.30.565.10">
    <property type="entry name" value="Histidine kinase-like ATPase, C-terminal domain"/>
    <property type="match status" value="1"/>
</dbReference>
<dbReference type="GO" id="GO:0005524">
    <property type="term" value="F:ATP binding"/>
    <property type="evidence" value="ECO:0007669"/>
    <property type="project" value="InterPro"/>
</dbReference>
<dbReference type="FunFam" id="3.30.230.10:FF:000014">
    <property type="entry name" value="DNA mismatch repair protein Mlh1"/>
    <property type="match status" value="1"/>
</dbReference>
<protein>
    <recommendedName>
        <fullName evidence="6">DNA mismatch repair protein S5 domain-containing protein</fullName>
    </recommendedName>
</protein>
<dbReference type="RefSeq" id="XP_046062388.1">
    <property type="nucleotide sequence ID" value="XM_046202521.1"/>
</dbReference>
<dbReference type="SUPFAM" id="SSF54211">
    <property type="entry name" value="Ribosomal protein S5 domain 2-like"/>
    <property type="match status" value="1"/>
</dbReference>
<dbReference type="InterPro" id="IPR002099">
    <property type="entry name" value="MutL/Mlh/PMS"/>
</dbReference>
<dbReference type="GO" id="GO:0030983">
    <property type="term" value="F:mismatched DNA binding"/>
    <property type="evidence" value="ECO:0007669"/>
    <property type="project" value="InterPro"/>
</dbReference>
<dbReference type="OrthoDB" id="10263226at2759"/>
<dbReference type="Proteomes" id="UP000769157">
    <property type="component" value="Unassembled WGS sequence"/>
</dbReference>
<evidence type="ECO:0000259" key="6">
    <source>
        <dbReference type="SMART" id="SM01340"/>
    </source>
</evidence>
<dbReference type="InterPro" id="IPR038973">
    <property type="entry name" value="MutL/Mlh/Pms-like"/>
</dbReference>
<dbReference type="GO" id="GO:0140664">
    <property type="term" value="F:ATP-dependent DNA damage sensor activity"/>
    <property type="evidence" value="ECO:0007669"/>
    <property type="project" value="InterPro"/>
</dbReference>
<dbReference type="GO" id="GO:0006298">
    <property type="term" value="P:mismatch repair"/>
    <property type="evidence" value="ECO:0007669"/>
    <property type="project" value="InterPro"/>
</dbReference>
<dbReference type="GO" id="GO:0032389">
    <property type="term" value="C:MutLalpha complex"/>
    <property type="evidence" value="ECO:0007669"/>
    <property type="project" value="TreeGrafter"/>
</dbReference>
<sequence length="652" mass="72729">MELPRIRPLDEAVVNRIAAGEIVLAPSSALKEMLENSIDAGASSIDVACKDGGLKLLQITDNGSGIAKEDLAIVCERFTTSKLRKFEDLQHISTYGFRGEALASISHIAHLSVITKTADDSCAWKCLYKAGKVDPPLSQPQAVAGKDGTTITVEDLFFNFPSRLNSLRSPSEEYAKILDVVSRYAVHTTGVGFTCKKYGTTANDITIRANVTQKERIRAIYGSSVASDLLEFSVEPEPSFGLSKCSGYVTNVNFDNKKSIAPIFFINGRLVTCDPLRRALQQTYNSYLPKGHKPFVYLSLELDSTNVDVNVHPTKREVRFLFEDEIVDHISAKLAEVLSNVDVSRTFLTQQLLPSPKRVATNQEIVSSAPKKARPLPTLSQYKRPSEHKLVRTDFSQSTISTYLPQQSKIETSFTEGTQRTKVKLKSIFELKHETEQKVDKRLLEIFSRLTFIGVVDSLKRLMCFQYDVNLFMADYGCLCYELFYQIGLSDFSNFGTLRLSQPVSIDQLLVENGLDHGKDTVVSVFVEMKDMLLEYFSIEIDTEQPEDPRIVTLPLLAKGYVPDLGKLALFVFRCGTKVNWDDEKECLGGIIQQLALLYVPGAKEDDAEIASTLETVICPLLKSRFLPSSDLKPDVVEIANLPGLYKVFERC</sequence>
<proteinExistence type="inferred from homology"/>
<dbReference type="PANTHER" id="PTHR10073:SF12">
    <property type="entry name" value="DNA MISMATCH REPAIR PROTEIN MLH1"/>
    <property type="match status" value="1"/>
</dbReference>
<evidence type="ECO:0000256" key="2">
    <source>
        <dbReference type="ARBA" id="ARBA00006082"/>
    </source>
</evidence>
<dbReference type="GO" id="GO:0016887">
    <property type="term" value="F:ATP hydrolysis activity"/>
    <property type="evidence" value="ECO:0007669"/>
    <property type="project" value="InterPro"/>
</dbReference>
<name>A0A9P8PAM4_9ASCO</name>
<dbReference type="SMART" id="SM01340">
    <property type="entry name" value="DNA_mis_repair"/>
    <property type="match status" value="1"/>
</dbReference>
<evidence type="ECO:0000256" key="3">
    <source>
        <dbReference type="ARBA" id="ARBA00022763"/>
    </source>
</evidence>
<dbReference type="EMBL" id="JAEUBE010000158">
    <property type="protein sequence ID" value="KAH3667974.1"/>
    <property type="molecule type" value="Genomic_DNA"/>
</dbReference>